<keyword evidence="5" id="KW-1185">Reference proteome</keyword>
<dbReference type="RefSeq" id="WP_075151800.1">
    <property type="nucleotide sequence ID" value="NZ_CP018820.1"/>
</dbReference>
<evidence type="ECO:0000313" key="4">
    <source>
        <dbReference type="EMBL" id="RSV04705.1"/>
    </source>
</evidence>
<dbReference type="Gene3D" id="3.40.50.1390">
    <property type="entry name" value="Resolvase, N-terminal catalytic domain"/>
    <property type="match status" value="1"/>
</dbReference>
<dbReference type="InterPro" id="IPR011109">
    <property type="entry name" value="DNA_bind_recombinase_dom"/>
</dbReference>
<dbReference type="InterPro" id="IPR038109">
    <property type="entry name" value="DNA_bind_recomb_sf"/>
</dbReference>
<dbReference type="Proteomes" id="UP000286681">
    <property type="component" value="Unassembled WGS sequence"/>
</dbReference>
<dbReference type="InterPro" id="IPR050639">
    <property type="entry name" value="SSR_resolvase"/>
</dbReference>
<evidence type="ECO:0000259" key="2">
    <source>
        <dbReference type="PROSITE" id="PS51737"/>
    </source>
</evidence>
<dbReference type="PROSITE" id="PS51736">
    <property type="entry name" value="RECOMBINASES_3"/>
    <property type="match status" value="1"/>
</dbReference>
<evidence type="ECO:0000313" key="3">
    <source>
        <dbReference type="EMBL" id="APR53128.1"/>
    </source>
</evidence>
<dbReference type="SUPFAM" id="SSF109709">
    <property type="entry name" value="KorB DNA-binding domain-like"/>
    <property type="match status" value="1"/>
</dbReference>
<dbReference type="OrthoDB" id="7277848at2"/>
<organism evidence="3 5">
    <name type="scientific">Sphingomonas koreensis</name>
    <dbReference type="NCBI Taxonomy" id="93064"/>
    <lineage>
        <taxon>Bacteria</taxon>
        <taxon>Pseudomonadati</taxon>
        <taxon>Pseudomonadota</taxon>
        <taxon>Alphaproteobacteria</taxon>
        <taxon>Sphingomonadales</taxon>
        <taxon>Sphingomonadaceae</taxon>
        <taxon>Sphingomonas</taxon>
    </lineage>
</organism>
<feature type="domain" description="Recombinase" evidence="2">
    <location>
        <begin position="171"/>
        <end position="285"/>
    </location>
</feature>
<name>A0A1L6JB30_9SPHN</name>
<evidence type="ECO:0000259" key="1">
    <source>
        <dbReference type="PROSITE" id="PS51736"/>
    </source>
</evidence>
<reference evidence="3" key="1">
    <citation type="submission" date="2016-12" db="EMBL/GenBank/DDBJ databases">
        <title>Whole genome sequencing of Sphingomonas koreensis.</title>
        <authorList>
            <person name="Conlan S."/>
            <person name="Thomas P.J."/>
            <person name="Mullikin J."/>
            <person name="Palmore T.N."/>
            <person name="Frank K.M."/>
            <person name="Segre J.A."/>
        </authorList>
    </citation>
    <scope>NUCLEOTIDE SEQUENCE</scope>
    <source>
        <strain evidence="3">ABOJV</strain>
    </source>
</reference>
<dbReference type="InterPro" id="IPR006119">
    <property type="entry name" value="Resolv_N"/>
</dbReference>
<feature type="domain" description="Resolvase/invertase-type recombinase catalytic" evidence="1">
    <location>
        <begin position="11"/>
        <end position="163"/>
    </location>
</feature>
<dbReference type="Gene3D" id="3.90.1750.20">
    <property type="entry name" value="Putative Large Serine Recombinase, Chain B, Domain 2"/>
    <property type="match status" value="1"/>
</dbReference>
<dbReference type="KEGG" id="skr:BRX40_12440"/>
<dbReference type="SMART" id="SM00857">
    <property type="entry name" value="Resolvase"/>
    <property type="match status" value="1"/>
</dbReference>
<dbReference type="GeneID" id="44133374"/>
<dbReference type="EMBL" id="QQWO01000005">
    <property type="protein sequence ID" value="RSV04705.1"/>
    <property type="molecule type" value="Genomic_DNA"/>
</dbReference>
<dbReference type="PANTHER" id="PTHR30461">
    <property type="entry name" value="DNA-INVERTASE FROM LAMBDOID PROPHAGE"/>
    <property type="match status" value="1"/>
</dbReference>
<dbReference type="Pfam" id="PF07508">
    <property type="entry name" value="Recombinase"/>
    <property type="match status" value="1"/>
</dbReference>
<evidence type="ECO:0000313" key="5">
    <source>
        <dbReference type="Proteomes" id="UP000185161"/>
    </source>
</evidence>
<dbReference type="Pfam" id="PF00239">
    <property type="entry name" value="Resolvase"/>
    <property type="match status" value="1"/>
</dbReference>
<reference evidence="4 6" key="3">
    <citation type="submission" date="2018-07" db="EMBL/GenBank/DDBJ databases">
        <title>Genomic and Epidemiologic Investigation of an Indolent Hospital Outbreak.</title>
        <authorList>
            <person name="Johnson R.C."/>
            <person name="Deming C."/>
            <person name="Conlan S."/>
            <person name="Zellmer C.J."/>
            <person name="Michelin A.V."/>
            <person name="Lee-Lin S."/>
            <person name="Thomas P.J."/>
            <person name="Park M."/>
            <person name="Weingarten R.A."/>
            <person name="Less J."/>
            <person name="Dekker J.P."/>
            <person name="Frank K.M."/>
            <person name="Musser K.A."/>
            <person name="Mcquiston J.R."/>
            <person name="Henderson D.K."/>
            <person name="Lau A.F."/>
            <person name="Palmore T.N."/>
            <person name="Segre J.A."/>
        </authorList>
    </citation>
    <scope>NUCLEOTIDE SEQUENCE [LARGE SCALE GENOMIC DNA]</scope>
    <source>
        <strain evidence="4 6">SK-NIH.Env10_0317</strain>
    </source>
</reference>
<dbReference type="EMBL" id="CP018820">
    <property type="protein sequence ID" value="APR53128.1"/>
    <property type="molecule type" value="Genomic_DNA"/>
</dbReference>
<dbReference type="AlphaFoldDB" id="A0A1L6JB30"/>
<gene>
    <name evidence="3" type="ORF">BRX40_12440</name>
    <name evidence="4" type="ORF">CA257_07220</name>
</gene>
<reference evidence="5" key="2">
    <citation type="submission" date="2016-12" db="EMBL/GenBank/DDBJ databases">
        <title>Whole genome sequencing of Sphingomonas sp. ABOJV.</title>
        <authorList>
            <person name="Conlan S."/>
            <person name="Thomas P.J."/>
            <person name="Mullikin J."/>
            <person name="Palmore T.N."/>
            <person name="Frank K.M."/>
            <person name="Segre J.A."/>
        </authorList>
    </citation>
    <scope>NUCLEOTIDE SEQUENCE [LARGE SCALE GENOMIC DNA]</scope>
    <source>
        <strain evidence="5">ABOJV</strain>
    </source>
</reference>
<dbReference type="InterPro" id="IPR036162">
    <property type="entry name" value="Resolvase-like_N_sf"/>
</dbReference>
<accession>A0A1L6JB30</accession>
<proteinExistence type="predicted"/>
<dbReference type="CDD" id="cd03768">
    <property type="entry name" value="SR_ResInv"/>
    <property type="match status" value="1"/>
</dbReference>
<dbReference type="Proteomes" id="UP000185161">
    <property type="component" value="Chromosome"/>
</dbReference>
<dbReference type="GO" id="GO:0003677">
    <property type="term" value="F:DNA binding"/>
    <property type="evidence" value="ECO:0007669"/>
    <property type="project" value="InterPro"/>
</dbReference>
<sequence length="582" mass="65061">MEGLTLARARRCAIYTRKSAEPPAGQEISSLESQRTICTAYICSQQHKGWTPIAKQYDDAGRSGANLDRPALQALMSDIDAGLVDIVIVYKLDRITRTLLDFVRLMDFFERYGVAFVAITQNFDTSDSMGRLIRNVLLTFAQFEREIASDRMRDKKMVMSQRGLWTGGTPPLGYDLRKGKLVINPREAETVRCIFETYVESQRISAVHKRLLAEGRQRKLRTSQSGSRYGGGPIAISSLHHILRNAAYIGEAVYRDERYPGIHQAIIDQALWQRAQAVLKAREQFKPRRSDHILTGLIFDAVGRRMNARVMNDRARSRYYASATVSWAVRQNIRPVRIQANRAEYLVLESLRALLADRATLRPLLMRLGYVSLQLDALSERCGAASVRLGRLPTPQLSAAAKALIQRIEAAPDCIRVVVRLDALAQFLAWDGVGFFGPAALEPGDDMPVHVMDIPVAATRERKHAWLPIAARTGDAAPSPRLLALLDDARAAYKLVFDHRDVDVVDLARSLGRKPASFSRLVRLHYLAPDIVAAILDGTQPATLTRQTLLNCDLPMDWELQRRLLGFPATRGIIRGHPQAGA</sequence>
<protein>
    <submittedName>
        <fullName evidence="4">Recombinase family protein</fullName>
    </submittedName>
</protein>
<evidence type="ECO:0000313" key="6">
    <source>
        <dbReference type="Proteomes" id="UP000286681"/>
    </source>
</evidence>
<dbReference type="PANTHER" id="PTHR30461:SF23">
    <property type="entry name" value="DNA RECOMBINASE-RELATED"/>
    <property type="match status" value="1"/>
</dbReference>
<dbReference type="SUPFAM" id="SSF53041">
    <property type="entry name" value="Resolvase-like"/>
    <property type="match status" value="1"/>
</dbReference>
<dbReference type="GO" id="GO:0000150">
    <property type="term" value="F:DNA strand exchange activity"/>
    <property type="evidence" value="ECO:0007669"/>
    <property type="project" value="InterPro"/>
</dbReference>
<dbReference type="PROSITE" id="PS51737">
    <property type="entry name" value="RECOMBINASE_DNA_BIND"/>
    <property type="match status" value="1"/>
</dbReference>